<dbReference type="EMBL" id="AYYO01000012">
    <property type="protein sequence ID" value="KRM55819.1"/>
    <property type="molecule type" value="Genomic_DNA"/>
</dbReference>
<accession>A0A0R1ZUR2</accession>
<dbReference type="Proteomes" id="UP000051679">
    <property type="component" value="Unassembled WGS sequence"/>
</dbReference>
<feature type="domain" description="Transcription regulator PadR N-terminal" evidence="1">
    <location>
        <begin position="30"/>
        <end position="103"/>
    </location>
</feature>
<organism evidence="3 4">
    <name type="scientific">Lacticaseibacillus sharpeae JCM 1186 = DSM 20505</name>
    <dbReference type="NCBI Taxonomy" id="1291052"/>
    <lineage>
        <taxon>Bacteria</taxon>
        <taxon>Bacillati</taxon>
        <taxon>Bacillota</taxon>
        <taxon>Bacilli</taxon>
        <taxon>Lactobacillales</taxon>
        <taxon>Lactobacillaceae</taxon>
        <taxon>Lacticaseibacillus</taxon>
    </lineage>
</organism>
<gene>
    <name evidence="3" type="ORF">FC18_GL001014</name>
</gene>
<dbReference type="Pfam" id="PF10400">
    <property type="entry name" value="Vir_act_alpha_C"/>
    <property type="match status" value="1"/>
</dbReference>
<comment type="caution">
    <text evidence="3">The sequence shown here is derived from an EMBL/GenBank/DDBJ whole genome shotgun (WGS) entry which is preliminary data.</text>
</comment>
<dbReference type="InterPro" id="IPR005149">
    <property type="entry name" value="Tscrpt_reg_PadR_N"/>
</dbReference>
<reference evidence="3 4" key="1">
    <citation type="journal article" date="2015" name="Genome Announc.">
        <title>Expanding the biotechnology potential of lactobacilli through comparative genomics of 213 strains and associated genera.</title>
        <authorList>
            <person name="Sun Z."/>
            <person name="Harris H.M."/>
            <person name="McCann A."/>
            <person name="Guo C."/>
            <person name="Argimon S."/>
            <person name="Zhang W."/>
            <person name="Yang X."/>
            <person name="Jeffery I.B."/>
            <person name="Cooney J.C."/>
            <person name="Kagawa T.F."/>
            <person name="Liu W."/>
            <person name="Song Y."/>
            <person name="Salvetti E."/>
            <person name="Wrobel A."/>
            <person name="Rasinkangas P."/>
            <person name="Parkhill J."/>
            <person name="Rea M.C."/>
            <person name="O'Sullivan O."/>
            <person name="Ritari J."/>
            <person name="Douillard F.P."/>
            <person name="Paul Ross R."/>
            <person name="Yang R."/>
            <person name="Briner A.E."/>
            <person name="Felis G.E."/>
            <person name="de Vos W.M."/>
            <person name="Barrangou R."/>
            <person name="Klaenhammer T.R."/>
            <person name="Caufield P.W."/>
            <person name="Cui Y."/>
            <person name="Zhang H."/>
            <person name="O'Toole P.W."/>
        </authorList>
    </citation>
    <scope>NUCLEOTIDE SEQUENCE [LARGE SCALE GENOMIC DNA]</scope>
    <source>
        <strain evidence="3 4">DSM 20505</strain>
    </source>
</reference>
<dbReference type="SUPFAM" id="SSF46785">
    <property type="entry name" value="Winged helix' DNA-binding domain"/>
    <property type="match status" value="1"/>
</dbReference>
<name>A0A0R1ZUR2_9LACO</name>
<dbReference type="STRING" id="1291052.FC18_GL001014"/>
<dbReference type="Gene3D" id="1.10.10.10">
    <property type="entry name" value="Winged helix-like DNA-binding domain superfamily/Winged helix DNA-binding domain"/>
    <property type="match status" value="1"/>
</dbReference>
<sequence>MISGKGQAKFCGPTIGGRALAQRNVLQYVILGLLSQHERTGYELSAAFTNEIGEFWQAQHSQIYPQLGKLEDQGFIQHEKALAGKKLEKKVYRLTDSGRTYLNDWVGDATTALPVTKDEFALKLFFIKDASDPRLPGMLQEQIDLHQEWLAHLTVRMGDLFTNATQRAANFGHYLVLSRAVERETDYLRWLQETAAGLSRKDHQ</sequence>
<dbReference type="Pfam" id="PF03551">
    <property type="entry name" value="PadR"/>
    <property type="match status" value="1"/>
</dbReference>
<dbReference type="Gene3D" id="6.10.140.190">
    <property type="match status" value="1"/>
</dbReference>
<dbReference type="PATRIC" id="fig|1291052.5.peg.1025"/>
<dbReference type="PANTHER" id="PTHR43252">
    <property type="entry name" value="TRANSCRIPTIONAL REGULATOR YQJI"/>
    <property type="match status" value="1"/>
</dbReference>
<proteinExistence type="predicted"/>
<evidence type="ECO:0000259" key="1">
    <source>
        <dbReference type="Pfam" id="PF03551"/>
    </source>
</evidence>
<evidence type="ECO:0000259" key="2">
    <source>
        <dbReference type="Pfam" id="PF10400"/>
    </source>
</evidence>
<evidence type="ECO:0000313" key="4">
    <source>
        <dbReference type="Proteomes" id="UP000051679"/>
    </source>
</evidence>
<feature type="domain" description="Transcription regulator PadR C-terminal" evidence="2">
    <location>
        <begin position="116"/>
        <end position="198"/>
    </location>
</feature>
<dbReference type="PANTHER" id="PTHR43252:SF6">
    <property type="entry name" value="NEGATIVE TRANSCRIPTION REGULATOR PADR"/>
    <property type="match status" value="1"/>
</dbReference>
<protein>
    <submittedName>
        <fullName evidence="3">Regulator of phenolic acid metabolism PadR</fullName>
    </submittedName>
</protein>
<dbReference type="InterPro" id="IPR018309">
    <property type="entry name" value="Tscrpt_reg_PadR_C"/>
</dbReference>
<dbReference type="InterPro" id="IPR036388">
    <property type="entry name" value="WH-like_DNA-bd_sf"/>
</dbReference>
<dbReference type="AlphaFoldDB" id="A0A0R1ZUR2"/>
<evidence type="ECO:0000313" key="3">
    <source>
        <dbReference type="EMBL" id="KRM55819.1"/>
    </source>
</evidence>
<dbReference type="InterPro" id="IPR036390">
    <property type="entry name" value="WH_DNA-bd_sf"/>
</dbReference>
<keyword evidence="4" id="KW-1185">Reference proteome</keyword>